<keyword evidence="3 4" id="KW-0413">Isomerase</keyword>
<dbReference type="RefSeq" id="WP_011823558.1">
    <property type="nucleotide sequence ID" value="NC_008819.1"/>
</dbReference>
<dbReference type="PANTHER" id="PTHR21047:SF2">
    <property type="entry name" value="THYMIDINE DIPHOSPHO-4-KETO-RHAMNOSE 3,5-EPIMERASE"/>
    <property type="match status" value="1"/>
</dbReference>
<protein>
    <recommendedName>
        <fullName evidence="3">dTDP-4-dehydrorhamnose 3,5-epimerase</fullName>
        <ecNumber evidence="3">5.1.3.13</ecNumber>
    </recommendedName>
    <alternativeName>
        <fullName evidence="3">Thymidine diphospho-4-keto-rhamnose 3,5-epimerase</fullName>
    </alternativeName>
</protein>
<accession>A2C1Q3</accession>
<evidence type="ECO:0000313" key="5">
    <source>
        <dbReference type="Proteomes" id="UP000002592"/>
    </source>
</evidence>
<comment type="similarity">
    <text evidence="3">Belongs to the dTDP-4-dehydrorhamnose 3,5-epimerase family.</text>
</comment>
<feature type="active site" description="Proton acceptor" evidence="1">
    <location>
        <position position="67"/>
    </location>
</feature>
<dbReference type="Pfam" id="PF00908">
    <property type="entry name" value="dTDP_sugar_isom"/>
    <property type="match status" value="1"/>
</dbReference>
<comment type="pathway">
    <text evidence="3">Carbohydrate biosynthesis; dTDP-L-rhamnose biosynthesis.</text>
</comment>
<evidence type="ECO:0000256" key="1">
    <source>
        <dbReference type="PIRSR" id="PIRSR600888-1"/>
    </source>
</evidence>
<dbReference type="GO" id="GO:0005829">
    <property type="term" value="C:cytosol"/>
    <property type="evidence" value="ECO:0007669"/>
    <property type="project" value="TreeGrafter"/>
</dbReference>
<dbReference type="InterPro" id="IPR011051">
    <property type="entry name" value="RmlC_Cupin_sf"/>
</dbReference>
<dbReference type="CDD" id="cd00438">
    <property type="entry name" value="cupin_RmlC"/>
    <property type="match status" value="1"/>
</dbReference>
<feature type="active site" description="Proton donor" evidence="1">
    <location>
        <position position="137"/>
    </location>
</feature>
<dbReference type="GO" id="GO:0008830">
    <property type="term" value="F:dTDP-4-dehydrorhamnose 3,5-epimerase activity"/>
    <property type="evidence" value="ECO:0007669"/>
    <property type="project" value="UniProtKB-UniRule"/>
</dbReference>
<dbReference type="SUPFAM" id="SSF51182">
    <property type="entry name" value="RmlC-like cupins"/>
    <property type="match status" value="1"/>
</dbReference>
<reference evidence="5" key="1">
    <citation type="journal article" date="2007" name="PLoS Genet.">
        <title>Patterns and implications of gene gain and loss in the evolution of Prochlorococcus.</title>
        <authorList>
            <person name="Kettler G.C."/>
            <person name="Martiny A.C."/>
            <person name="Huang K."/>
            <person name="Zucker J."/>
            <person name="Coleman M.L."/>
            <person name="Rodrigue S."/>
            <person name="Chen F."/>
            <person name="Lapidus A."/>
            <person name="Ferriera S."/>
            <person name="Johnson J."/>
            <person name="Steglich C."/>
            <person name="Church G.M."/>
            <person name="Richardson P."/>
            <person name="Chisholm S.W."/>
        </authorList>
    </citation>
    <scope>NUCLEOTIDE SEQUENCE [LARGE SCALE GENOMIC DNA]</scope>
    <source>
        <strain evidence="5">NATL1A</strain>
    </source>
</reference>
<proteinExistence type="inferred from homology"/>
<dbReference type="GO" id="GO:0000271">
    <property type="term" value="P:polysaccharide biosynthetic process"/>
    <property type="evidence" value="ECO:0007669"/>
    <property type="project" value="TreeGrafter"/>
</dbReference>
<dbReference type="EMBL" id="CP000553">
    <property type="protein sequence ID" value="ABM75413.1"/>
    <property type="molecule type" value="Genomic_DNA"/>
</dbReference>
<evidence type="ECO:0000313" key="4">
    <source>
        <dbReference type="EMBL" id="ABM75413.1"/>
    </source>
</evidence>
<dbReference type="InterPro" id="IPR000888">
    <property type="entry name" value="RmlC-like"/>
</dbReference>
<dbReference type="eggNOG" id="COG1898">
    <property type="taxonomic scope" value="Bacteria"/>
</dbReference>
<feature type="site" description="Participates in a stacking interaction with the thymidine ring of dTDP-4-oxo-6-deoxyglucose" evidence="2">
    <location>
        <position position="143"/>
    </location>
</feature>
<evidence type="ECO:0000256" key="3">
    <source>
        <dbReference type="RuleBase" id="RU364069"/>
    </source>
</evidence>
<dbReference type="EC" id="5.1.3.13" evidence="3"/>
<sequence>MEYTTLSNEKEEIEGPLLLTPNVFNDERGYFYESWNEKIFNSILGKEVRFKQDNISHSIKGVLRGLHYQLKPESQGKLVRCSYGSIFDVAVDIRKESKTFGKWLSAELSSENKKQLWIPVGFAHGFLTISDHAEVNYKATGFWNKDCEHSIRWNDKDLKITWPIKEFGFEPVINEKDASAPFLKESIMKGNIF</sequence>
<dbReference type="Proteomes" id="UP000002592">
    <property type="component" value="Chromosome"/>
</dbReference>
<comment type="subunit">
    <text evidence="3">Homodimer.</text>
</comment>
<organism evidence="4 5">
    <name type="scientific">Prochlorococcus marinus (strain NATL1A)</name>
    <dbReference type="NCBI Taxonomy" id="167555"/>
    <lineage>
        <taxon>Bacteria</taxon>
        <taxon>Bacillati</taxon>
        <taxon>Cyanobacteriota</taxon>
        <taxon>Cyanophyceae</taxon>
        <taxon>Synechococcales</taxon>
        <taxon>Prochlorococcaceae</taxon>
        <taxon>Prochlorococcus</taxon>
    </lineage>
</organism>
<dbReference type="KEGG" id="pme:NATL1_08551"/>
<comment type="catalytic activity">
    <reaction evidence="3">
        <text>dTDP-4-dehydro-6-deoxy-alpha-D-glucose = dTDP-4-dehydro-beta-L-rhamnose</text>
        <dbReference type="Rhea" id="RHEA:16969"/>
        <dbReference type="ChEBI" id="CHEBI:57649"/>
        <dbReference type="ChEBI" id="CHEBI:62830"/>
        <dbReference type="EC" id="5.1.3.13"/>
    </reaction>
</comment>
<dbReference type="PANTHER" id="PTHR21047">
    <property type="entry name" value="DTDP-6-DEOXY-D-GLUCOSE-3,5 EPIMERASE"/>
    <property type="match status" value="1"/>
</dbReference>
<dbReference type="AlphaFoldDB" id="A2C1Q3"/>
<name>A2C1Q3_PROM1</name>
<dbReference type="HOGENOM" id="CLU_090940_1_1_3"/>
<dbReference type="InterPro" id="IPR014710">
    <property type="entry name" value="RmlC-like_jellyroll"/>
</dbReference>
<evidence type="ECO:0000256" key="2">
    <source>
        <dbReference type="PIRSR" id="PIRSR600888-3"/>
    </source>
</evidence>
<dbReference type="NCBIfam" id="TIGR01221">
    <property type="entry name" value="rmlC"/>
    <property type="match status" value="1"/>
</dbReference>
<comment type="function">
    <text evidence="3">Catalyzes the epimerization of the C3' and C5'positions of dTDP-6-deoxy-D-xylo-4-hexulose, forming dTDP-6-deoxy-L-lyxo-4-hexulose.</text>
</comment>
<dbReference type="SMR" id="A2C1Q3"/>
<dbReference type="Gene3D" id="2.60.120.10">
    <property type="entry name" value="Jelly Rolls"/>
    <property type="match status" value="1"/>
</dbReference>
<dbReference type="UniPathway" id="UPA00124"/>
<gene>
    <name evidence="4" type="primary">rfbC</name>
    <name evidence="4" type="ordered locus">NATL1_08551</name>
</gene>
<dbReference type="GO" id="GO:0019305">
    <property type="term" value="P:dTDP-rhamnose biosynthetic process"/>
    <property type="evidence" value="ECO:0007669"/>
    <property type="project" value="UniProtKB-UniRule"/>
</dbReference>